<name>U7ULM0_9FIRM</name>
<dbReference type="AlphaFoldDB" id="U7ULM0"/>
<dbReference type="NCBIfam" id="NF037970">
    <property type="entry name" value="vanZ_1"/>
    <property type="match status" value="1"/>
</dbReference>
<dbReference type="Pfam" id="PF04892">
    <property type="entry name" value="VanZ"/>
    <property type="match status" value="1"/>
</dbReference>
<dbReference type="InterPro" id="IPR006976">
    <property type="entry name" value="VanZ-like"/>
</dbReference>
<sequence length="145" mass="16169">MKKISFFALTLLLICFIWHNSLVDAPHSTAVSRQVLAFLNRALAMLTISQPLALTEHLVRKAAHFTEFYFLGSALFSTVYAFGKRRTAFFLTVIIGGFVAVIDEHLQLYSPGRSSQVSDVFLDSGAVLTAATALQLVVYWLRNKK</sequence>
<comment type="caution">
    <text evidence="3">The sequence shown here is derived from an EMBL/GenBank/DDBJ whole genome shotgun (WGS) entry which is preliminary data.</text>
</comment>
<protein>
    <submittedName>
        <fullName evidence="3">VanZ-like domain protein</fullName>
    </submittedName>
</protein>
<evidence type="ECO:0000259" key="2">
    <source>
        <dbReference type="Pfam" id="PF04892"/>
    </source>
</evidence>
<keyword evidence="4" id="KW-1185">Reference proteome</keyword>
<dbReference type="EMBL" id="AWXA01000025">
    <property type="protein sequence ID" value="ERT60220.1"/>
    <property type="molecule type" value="Genomic_DNA"/>
</dbReference>
<dbReference type="RefSeq" id="WP_023053434.1">
    <property type="nucleotide sequence ID" value="NZ_AWXA01000025.1"/>
</dbReference>
<evidence type="ECO:0000313" key="4">
    <source>
        <dbReference type="Proteomes" id="UP000017090"/>
    </source>
</evidence>
<gene>
    <name evidence="3" type="ORF">HMPREF1250_1008</name>
</gene>
<keyword evidence="1" id="KW-0472">Membrane</keyword>
<dbReference type="STRING" id="1111454.HMPREF1250_1008"/>
<feature type="transmembrane region" description="Helical" evidence="1">
    <location>
        <begin position="89"/>
        <end position="108"/>
    </location>
</feature>
<feature type="domain" description="VanZ-like" evidence="2">
    <location>
        <begin position="6"/>
        <end position="133"/>
    </location>
</feature>
<evidence type="ECO:0000256" key="1">
    <source>
        <dbReference type="SAM" id="Phobius"/>
    </source>
</evidence>
<keyword evidence="1" id="KW-1133">Transmembrane helix</keyword>
<feature type="transmembrane region" description="Helical" evidence="1">
    <location>
        <begin position="120"/>
        <end position="141"/>
    </location>
</feature>
<reference evidence="3 4" key="1">
    <citation type="submission" date="2013-09" db="EMBL/GenBank/DDBJ databases">
        <authorList>
            <person name="Durkin A.S."/>
            <person name="Haft D.R."/>
            <person name="McCorrison J."/>
            <person name="Torralba M."/>
            <person name="Gillis M."/>
            <person name="Haft D.H."/>
            <person name="Methe B."/>
            <person name="Sutton G."/>
            <person name="Nelson K.E."/>
        </authorList>
    </citation>
    <scope>NUCLEOTIDE SEQUENCE [LARGE SCALE GENOMIC DNA]</scope>
    <source>
        <strain evidence="3 4">BV3C16-1</strain>
    </source>
</reference>
<dbReference type="PATRIC" id="fig|1111454.3.peg.991"/>
<dbReference type="OrthoDB" id="291892at2"/>
<proteinExistence type="predicted"/>
<keyword evidence="1" id="KW-0812">Transmembrane</keyword>
<dbReference type="Proteomes" id="UP000017090">
    <property type="component" value="Unassembled WGS sequence"/>
</dbReference>
<organism evidence="3 4">
    <name type="scientific">Megasphaera vaginalis</name>
    <name type="common">ex Srinivasan et al. 2021</name>
    <dbReference type="NCBI Taxonomy" id="1111454"/>
    <lineage>
        <taxon>Bacteria</taxon>
        <taxon>Bacillati</taxon>
        <taxon>Bacillota</taxon>
        <taxon>Negativicutes</taxon>
        <taxon>Veillonellales</taxon>
        <taxon>Veillonellaceae</taxon>
        <taxon>Megasphaera</taxon>
    </lineage>
</organism>
<dbReference type="eggNOG" id="COG5652">
    <property type="taxonomic scope" value="Bacteria"/>
</dbReference>
<accession>U7ULM0</accession>
<evidence type="ECO:0000313" key="3">
    <source>
        <dbReference type="EMBL" id="ERT60220.1"/>
    </source>
</evidence>